<organism evidence="1 2">
    <name type="scientific">Camelimonas fluminis</name>
    <dbReference type="NCBI Taxonomy" id="1576911"/>
    <lineage>
        <taxon>Bacteria</taxon>
        <taxon>Pseudomonadati</taxon>
        <taxon>Pseudomonadota</taxon>
        <taxon>Alphaproteobacteria</taxon>
        <taxon>Hyphomicrobiales</taxon>
        <taxon>Chelatococcaceae</taxon>
        <taxon>Camelimonas</taxon>
    </lineage>
</organism>
<dbReference type="RefSeq" id="WP_191320174.1">
    <property type="nucleotide sequence ID" value="NZ_BNCG01000014.1"/>
</dbReference>
<comment type="caution">
    <text evidence="1">The sequence shown here is derived from an EMBL/GenBank/DDBJ whole genome shotgun (WGS) entry which is preliminary data.</text>
</comment>
<gene>
    <name evidence="1" type="ORF">ACFONL_13845</name>
</gene>
<sequence length="98" mass="10211">MGIGASTQRERDAFRQAEAAFAGSAQDQGLASGRDLAGVVILPGNERAPVGAQAGLFPQQDNAMAMLAVPGSGIVTMLSGRCSGLFRQHPAVERFPWL</sequence>
<name>A0ABV7UIW5_9HYPH</name>
<accession>A0ABV7UIW5</accession>
<reference evidence="2" key="1">
    <citation type="journal article" date="2019" name="Int. J. Syst. Evol. Microbiol.">
        <title>The Global Catalogue of Microorganisms (GCM) 10K type strain sequencing project: providing services to taxonomists for standard genome sequencing and annotation.</title>
        <authorList>
            <consortium name="The Broad Institute Genomics Platform"/>
            <consortium name="The Broad Institute Genome Sequencing Center for Infectious Disease"/>
            <person name="Wu L."/>
            <person name="Ma J."/>
        </authorList>
    </citation>
    <scope>NUCLEOTIDE SEQUENCE [LARGE SCALE GENOMIC DNA]</scope>
    <source>
        <strain evidence="2">KCTC 42282</strain>
    </source>
</reference>
<keyword evidence="2" id="KW-1185">Reference proteome</keyword>
<evidence type="ECO:0000313" key="1">
    <source>
        <dbReference type="EMBL" id="MFC3638437.1"/>
    </source>
</evidence>
<dbReference type="EMBL" id="JBHRYC010000073">
    <property type="protein sequence ID" value="MFC3638437.1"/>
    <property type="molecule type" value="Genomic_DNA"/>
</dbReference>
<proteinExistence type="predicted"/>
<protein>
    <submittedName>
        <fullName evidence="1">Uncharacterized protein</fullName>
    </submittedName>
</protein>
<dbReference type="Proteomes" id="UP001595704">
    <property type="component" value="Unassembled WGS sequence"/>
</dbReference>
<evidence type="ECO:0000313" key="2">
    <source>
        <dbReference type="Proteomes" id="UP001595704"/>
    </source>
</evidence>